<dbReference type="InterPro" id="IPR051011">
    <property type="entry name" value="Metal_resp_trans_reg"/>
</dbReference>
<comment type="caution">
    <text evidence="5">The sequence shown here is derived from an EMBL/GenBank/DDBJ whole genome shotgun (WGS) entry which is preliminary data.</text>
</comment>
<dbReference type="CDD" id="cd00090">
    <property type="entry name" value="HTH_ARSR"/>
    <property type="match status" value="1"/>
</dbReference>
<name>A0A0M2V4U3_9GAMM</name>
<dbReference type="GO" id="GO:0003700">
    <property type="term" value="F:DNA-binding transcription factor activity"/>
    <property type="evidence" value="ECO:0007669"/>
    <property type="project" value="InterPro"/>
</dbReference>
<evidence type="ECO:0000256" key="1">
    <source>
        <dbReference type="ARBA" id="ARBA00023015"/>
    </source>
</evidence>
<dbReference type="PATRIC" id="fig|336831.14.peg.934"/>
<accession>A0A0M2V4U3</accession>
<dbReference type="PROSITE" id="PS50987">
    <property type="entry name" value="HTH_ARSR_2"/>
    <property type="match status" value="1"/>
</dbReference>
<evidence type="ECO:0000256" key="2">
    <source>
        <dbReference type="ARBA" id="ARBA00023125"/>
    </source>
</evidence>
<dbReference type="OrthoDB" id="5297460at2"/>
<dbReference type="PANTHER" id="PTHR43132">
    <property type="entry name" value="ARSENICAL RESISTANCE OPERON REPRESSOR ARSR-RELATED"/>
    <property type="match status" value="1"/>
</dbReference>
<dbReference type="Pfam" id="PF12840">
    <property type="entry name" value="HTH_20"/>
    <property type="match status" value="1"/>
</dbReference>
<sequence>MELELAASRLAELGHSTRLAIFRILVKAGRQGLSVGDIQQQLDIPGSTLSHHLARMIKVDLLQQRREGRTLYCQLQFAVVEALLGYLYAECCVADGQPWLTMSNLAGAKSAC</sequence>
<evidence type="ECO:0000259" key="4">
    <source>
        <dbReference type="PROSITE" id="PS50987"/>
    </source>
</evidence>
<gene>
    <name evidence="5" type="ORF">WG68_10265</name>
</gene>
<dbReference type="InterPro" id="IPR011991">
    <property type="entry name" value="ArsR-like_HTH"/>
</dbReference>
<dbReference type="Proteomes" id="UP000034228">
    <property type="component" value="Unassembled WGS sequence"/>
</dbReference>
<organism evidence="5 6">
    <name type="scientific">Arsukibacterium ikkense</name>
    <dbReference type="NCBI Taxonomy" id="336831"/>
    <lineage>
        <taxon>Bacteria</taxon>
        <taxon>Pseudomonadati</taxon>
        <taxon>Pseudomonadota</taxon>
        <taxon>Gammaproteobacteria</taxon>
        <taxon>Chromatiales</taxon>
        <taxon>Chromatiaceae</taxon>
        <taxon>Arsukibacterium</taxon>
    </lineage>
</organism>
<keyword evidence="3" id="KW-0804">Transcription</keyword>
<evidence type="ECO:0000313" key="5">
    <source>
        <dbReference type="EMBL" id="KKO45429.1"/>
    </source>
</evidence>
<proteinExistence type="predicted"/>
<evidence type="ECO:0000256" key="3">
    <source>
        <dbReference type="ARBA" id="ARBA00023163"/>
    </source>
</evidence>
<reference evidence="5 6" key="1">
    <citation type="submission" date="2015-03" db="EMBL/GenBank/DDBJ databases">
        <title>Draft genome sequences of two protease-producing strains of Arsukibacterium isolated from two cold and alkaline environments.</title>
        <authorList>
            <person name="Lylloff J.E."/>
            <person name="Skov L.B."/>
            <person name="Jepsen M."/>
            <person name="Hallin P.F."/>
            <person name="Sorensen S.J."/>
            <person name="Stougaard P."/>
            <person name="Glaring M.A."/>
        </authorList>
    </citation>
    <scope>NUCLEOTIDE SEQUENCE [LARGE SCALE GENOMIC DNA]</scope>
    <source>
        <strain evidence="5 6">GCM72</strain>
    </source>
</reference>
<feature type="domain" description="HTH arsR-type" evidence="4">
    <location>
        <begin position="1"/>
        <end position="95"/>
    </location>
</feature>
<dbReference type="InterPro" id="IPR036390">
    <property type="entry name" value="WH_DNA-bd_sf"/>
</dbReference>
<dbReference type="Gene3D" id="1.10.10.10">
    <property type="entry name" value="Winged helix-like DNA-binding domain superfamily/Winged helix DNA-binding domain"/>
    <property type="match status" value="1"/>
</dbReference>
<keyword evidence="1" id="KW-0805">Transcription regulation</keyword>
<dbReference type="SUPFAM" id="SSF46785">
    <property type="entry name" value="Winged helix' DNA-binding domain"/>
    <property type="match status" value="1"/>
</dbReference>
<dbReference type="AlphaFoldDB" id="A0A0M2V4U3"/>
<dbReference type="GO" id="GO:0003677">
    <property type="term" value="F:DNA binding"/>
    <property type="evidence" value="ECO:0007669"/>
    <property type="project" value="UniProtKB-KW"/>
</dbReference>
<evidence type="ECO:0000313" key="6">
    <source>
        <dbReference type="Proteomes" id="UP000034228"/>
    </source>
</evidence>
<protein>
    <submittedName>
        <fullName evidence="5">ArsR family transcriptional regulator</fullName>
    </submittedName>
</protein>
<dbReference type="SMART" id="SM00418">
    <property type="entry name" value="HTH_ARSR"/>
    <property type="match status" value="1"/>
</dbReference>
<keyword evidence="6" id="KW-1185">Reference proteome</keyword>
<dbReference type="PRINTS" id="PR00778">
    <property type="entry name" value="HTHARSR"/>
</dbReference>
<dbReference type="PANTHER" id="PTHR43132:SF2">
    <property type="entry name" value="ARSENICAL RESISTANCE OPERON REPRESSOR ARSR-RELATED"/>
    <property type="match status" value="1"/>
</dbReference>
<dbReference type="EMBL" id="LAHO01000009">
    <property type="protein sequence ID" value="KKO45429.1"/>
    <property type="molecule type" value="Genomic_DNA"/>
</dbReference>
<dbReference type="InterPro" id="IPR036388">
    <property type="entry name" value="WH-like_DNA-bd_sf"/>
</dbReference>
<dbReference type="STRING" id="336831.WG68_10265"/>
<dbReference type="RefSeq" id="WP_046557603.1">
    <property type="nucleotide sequence ID" value="NZ_LAHO01000009.1"/>
</dbReference>
<dbReference type="NCBIfam" id="NF033788">
    <property type="entry name" value="HTH_metalloreg"/>
    <property type="match status" value="1"/>
</dbReference>
<dbReference type="InterPro" id="IPR001845">
    <property type="entry name" value="HTH_ArsR_DNA-bd_dom"/>
</dbReference>
<keyword evidence="2" id="KW-0238">DNA-binding</keyword>